<comment type="caution">
    <text evidence="1">The sequence shown here is derived from an EMBL/GenBank/DDBJ whole genome shotgun (WGS) entry which is preliminary data.</text>
</comment>
<accession>A0A7X5J840</accession>
<dbReference type="RefSeq" id="WP_161707570.1">
    <property type="nucleotide sequence ID" value="NZ_JAABLQ010000001.1"/>
</dbReference>
<dbReference type="Pfam" id="PF09684">
    <property type="entry name" value="Tail_P2_I"/>
    <property type="match status" value="1"/>
</dbReference>
<gene>
    <name evidence="1" type="ORF">GWI72_00870</name>
</gene>
<dbReference type="AlphaFoldDB" id="A0A7X5J840"/>
<protein>
    <submittedName>
        <fullName evidence="1">Phage tail protein I</fullName>
    </submittedName>
</protein>
<dbReference type="InterPro" id="IPR006521">
    <property type="entry name" value="Tail_protein_I"/>
</dbReference>
<keyword evidence="2" id="KW-1185">Reference proteome</keyword>
<reference evidence="2" key="1">
    <citation type="submission" date="2020-01" db="EMBL/GenBank/DDBJ databases">
        <authorList>
            <person name="Fang Y."/>
            <person name="Sun R."/>
            <person name="Nie L."/>
            <person name="He J."/>
            <person name="Hao L."/>
            <person name="Wang L."/>
            <person name="Su S."/>
            <person name="Lv E."/>
            <person name="Zhang Z."/>
            <person name="Xie R."/>
            <person name="Liu H."/>
        </authorList>
    </citation>
    <scope>NUCLEOTIDE SEQUENCE [LARGE SCALE GENOMIC DNA]</scope>
    <source>
        <strain evidence="2">XCT-53</strain>
    </source>
</reference>
<evidence type="ECO:0000313" key="2">
    <source>
        <dbReference type="Proteomes" id="UP000586722"/>
    </source>
</evidence>
<dbReference type="NCBIfam" id="TIGR01634">
    <property type="entry name" value="tail_P2_I"/>
    <property type="match status" value="1"/>
</dbReference>
<evidence type="ECO:0000313" key="1">
    <source>
        <dbReference type="EMBL" id="NBN76815.1"/>
    </source>
</evidence>
<organism evidence="1 2">
    <name type="scientific">Pannonibacter tanglangensis</name>
    <dbReference type="NCBI Taxonomy" id="2750084"/>
    <lineage>
        <taxon>Bacteria</taxon>
        <taxon>Pseudomonadati</taxon>
        <taxon>Pseudomonadota</taxon>
        <taxon>Alphaproteobacteria</taxon>
        <taxon>Hyphomicrobiales</taxon>
        <taxon>Stappiaceae</taxon>
        <taxon>Pannonibacter</taxon>
    </lineage>
</organism>
<dbReference type="EMBL" id="JAABLQ010000001">
    <property type="protein sequence ID" value="NBN76815.1"/>
    <property type="molecule type" value="Genomic_DNA"/>
</dbReference>
<dbReference type="Proteomes" id="UP000586722">
    <property type="component" value="Unassembled WGS sequence"/>
</dbReference>
<sequence>MSAPTVPGNSPEPIKALAAIDAERIRAIDVDIIRRVHDPDLCPPAWLPLLAWAWSVDEWDPAWPVAVQRAVIKAAPDVHRHKGTAWAVQTAIAATGYAAALEEWFEYGGAPYRFRLTVTLGPVEPWTGEAGEMLARLALRTKNTRSRLELIRLVRRNEAPLYIGGSVSIRSRARVGPILPGALQARPYIHVGGAVRVRQSTRIAGGA</sequence>
<proteinExistence type="predicted"/>
<name>A0A7X5J840_9HYPH</name>